<dbReference type="SUPFAM" id="SSF47413">
    <property type="entry name" value="lambda repressor-like DNA-binding domains"/>
    <property type="match status" value="1"/>
</dbReference>
<sequence length="106" mass="12029">MGVEEYIPDRIAGLSEKRGYTKYRLSQITGMTQTALGNILSQKSIPTIPTLERICDAFNITLAQFFSEDGSRLDLTDEQSEILEVWDGLDVKEKEILLSFIRSLKK</sequence>
<feature type="domain" description="HTH cro/C1-type" evidence="1">
    <location>
        <begin position="16"/>
        <end position="65"/>
    </location>
</feature>
<dbReference type="EMBL" id="QVFD01000001">
    <property type="protein sequence ID" value="RGC51283.1"/>
    <property type="molecule type" value="Genomic_DNA"/>
</dbReference>
<accession>A0A3E2TMX2</accession>
<evidence type="ECO:0000313" key="5">
    <source>
        <dbReference type="Proteomes" id="UP000261231"/>
    </source>
</evidence>
<name>A0A3E2TMX2_9FIRM</name>
<dbReference type="EMBL" id="QVEP01000031">
    <property type="protein sequence ID" value="RGB78270.1"/>
    <property type="molecule type" value="Genomic_DNA"/>
</dbReference>
<evidence type="ECO:0000259" key="1">
    <source>
        <dbReference type="PROSITE" id="PS50943"/>
    </source>
</evidence>
<dbReference type="PROSITE" id="PS50943">
    <property type="entry name" value="HTH_CROC1"/>
    <property type="match status" value="1"/>
</dbReference>
<dbReference type="Proteomes" id="UP000261231">
    <property type="component" value="Unassembled WGS sequence"/>
</dbReference>
<evidence type="ECO:0000313" key="2">
    <source>
        <dbReference type="EMBL" id="RGB78270.1"/>
    </source>
</evidence>
<dbReference type="AlphaFoldDB" id="A0A3E2TMX2"/>
<dbReference type="InterPro" id="IPR001387">
    <property type="entry name" value="Cro/C1-type_HTH"/>
</dbReference>
<organism evidence="2 4">
    <name type="scientific">Coprococcus catus</name>
    <dbReference type="NCBI Taxonomy" id="116085"/>
    <lineage>
        <taxon>Bacteria</taxon>
        <taxon>Bacillati</taxon>
        <taxon>Bacillota</taxon>
        <taxon>Clostridia</taxon>
        <taxon>Lachnospirales</taxon>
        <taxon>Lachnospiraceae</taxon>
        <taxon>Coprococcus</taxon>
    </lineage>
</organism>
<dbReference type="RefSeq" id="WP_117528698.1">
    <property type="nucleotide sequence ID" value="NZ_JAJCNA010000009.1"/>
</dbReference>
<dbReference type="Gene3D" id="1.10.260.40">
    <property type="entry name" value="lambda repressor-like DNA-binding domains"/>
    <property type="match status" value="1"/>
</dbReference>
<evidence type="ECO:0000313" key="4">
    <source>
        <dbReference type="Proteomes" id="UP000260773"/>
    </source>
</evidence>
<evidence type="ECO:0000313" key="3">
    <source>
        <dbReference type="EMBL" id="RGC51283.1"/>
    </source>
</evidence>
<dbReference type="SMART" id="SM00530">
    <property type="entry name" value="HTH_XRE"/>
    <property type="match status" value="1"/>
</dbReference>
<keyword evidence="5" id="KW-1185">Reference proteome</keyword>
<gene>
    <name evidence="2" type="ORF">DW070_11675</name>
    <name evidence="3" type="ORF">DW747_01970</name>
</gene>
<dbReference type="GO" id="GO:0003677">
    <property type="term" value="F:DNA binding"/>
    <property type="evidence" value="ECO:0007669"/>
    <property type="project" value="InterPro"/>
</dbReference>
<protein>
    <submittedName>
        <fullName evidence="2">XRE family transcriptional regulator</fullName>
    </submittedName>
</protein>
<dbReference type="OrthoDB" id="1726456at2"/>
<comment type="caution">
    <text evidence="2">The sequence shown here is derived from an EMBL/GenBank/DDBJ whole genome shotgun (WGS) entry which is preliminary data.</text>
</comment>
<dbReference type="InterPro" id="IPR010982">
    <property type="entry name" value="Lambda_DNA-bd_dom_sf"/>
</dbReference>
<dbReference type="Proteomes" id="UP000260773">
    <property type="component" value="Unassembled WGS sequence"/>
</dbReference>
<dbReference type="Pfam" id="PF13443">
    <property type="entry name" value="HTH_26"/>
    <property type="match status" value="1"/>
</dbReference>
<proteinExistence type="predicted"/>
<reference evidence="4 5" key="1">
    <citation type="submission" date="2018-08" db="EMBL/GenBank/DDBJ databases">
        <title>A genome reference for cultivated species of the human gut microbiota.</title>
        <authorList>
            <person name="Zou Y."/>
            <person name="Xue W."/>
            <person name="Luo G."/>
        </authorList>
    </citation>
    <scope>NUCLEOTIDE SEQUENCE [LARGE SCALE GENOMIC DNA]</scope>
    <source>
        <strain evidence="2 4">AF45-17</strain>
        <strain evidence="3 5">AM28-39</strain>
    </source>
</reference>
<dbReference type="CDD" id="cd00093">
    <property type="entry name" value="HTH_XRE"/>
    <property type="match status" value="1"/>
</dbReference>